<dbReference type="EMBL" id="JBBKTX010000024">
    <property type="protein sequence ID" value="MFK4754125.1"/>
    <property type="molecule type" value="Genomic_DNA"/>
</dbReference>
<keyword evidence="2" id="KW-1185">Reference proteome</keyword>
<protein>
    <submittedName>
        <fullName evidence="1">Uncharacterized protein</fullName>
    </submittedName>
</protein>
<comment type="caution">
    <text evidence="1">The sequence shown here is derived from an EMBL/GenBank/DDBJ whole genome shotgun (WGS) entry which is preliminary data.</text>
</comment>
<sequence>MTHSEKNLDENAYWTTRVTERAFSSADLTNIELLTWPDFQSQFFESWYETHFTHTVAEKLDGLMTYSEPFMPAWFEVMEEGDKYLYLGYKQQFDVFGMVMQSMGPWVRMLRPNKIAQLPLMGRLTPDKERDTIPENILNEQYYREFLDMAIEHGEHALGLFRKLRDI</sequence>
<reference evidence="1 2" key="1">
    <citation type="submission" date="2024-03" db="EMBL/GenBank/DDBJ databases">
        <title>High-quality draft genome sequence of Oceanobacter sp. wDCs-4.</title>
        <authorList>
            <person name="Dong C."/>
        </authorList>
    </citation>
    <scope>NUCLEOTIDE SEQUENCE [LARGE SCALE GENOMIC DNA]</scope>
    <source>
        <strain evidence="2">wDCs-4</strain>
    </source>
</reference>
<dbReference type="RefSeq" id="WP_416207072.1">
    <property type="nucleotide sequence ID" value="NZ_JBBKTX010000024.1"/>
</dbReference>
<proteinExistence type="predicted"/>
<dbReference type="Proteomes" id="UP001620597">
    <property type="component" value="Unassembled WGS sequence"/>
</dbReference>
<evidence type="ECO:0000313" key="1">
    <source>
        <dbReference type="EMBL" id="MFK4754125.1"/>
    </source>
</evidence>
<accession>A0ABW8NMA9</accession>
<name>A0ABW8NMA9_9GAMM</name>
<gene>
    <name evidence="1" type="ORF">WG929_17065</name>
</gene>
<evidence type="ECO:0000313" key="2">
    <source>
        <dbReference type="Proteomes" id="UP001620597"/>
    </source>
</evidence>
<organism evidence="1 2">
    <name type="scientific">Oceanobacter antarcticus</name>
    <dbReference type="NCBI Taxonomy" id="3133425"/>
    <lineage>
        <taxon>Bacteria</taxon>
        <taxon>Pseudomonadati</taxon>
        <taxon>Pseudomonadota</taxon>
        <taxon>Gammaproteobacteria</taxon>
        <taxon>Oceanospirillales</taxon>
        <taxon>Oceanospirillaceae</taxon>
        <taxon>Oceanobacter</taxon>
    </lineage>
</organism>